<reference evidence="1" key="1">
    <citation type="submission" date="2018-11" db="EMBL/GenBank/DDBJ databases">
        <title>FDA dAtabase for Regulatory Grade micrObial Sequences (FDA-ARGOS): Supporting development and validation of Infectious Disease Dx tests.</title>
        <authorList>
            <person name="Bliska J."/>
            <person name="Cleland M.-M."/>
            <person name="Tallon L."/>
            <person name="Sadzewicz L."/>
            <person name="Zhao X."/>
            <person name="Vavikolanu K."/>
            <person name="Mehta A."/>
            <person name="Aluvathingal J."/>
            <person name="Nadendla S."/>
            <person name="Yan Y."/>
            <person name="Sichtig H."/>
        </authorList>
    </citation>
    <scope>NUCLEOTIDE SEQUENCE [LARGE SCALE GENOMIC DNA]</scope>
    <source>
        <strain evidence="1">FDAARGOS_581</strain>
    </source>
</reference>
<evidence type="ECO:0000313" key="1">
    <source>
        <dbReference type="EMBL" id="AYW94288.1"/>
    </source>
</evidence>
<organism evidence="1 2">
    <name type="scientific">Yersinia pseudotuberculosis</name>
    <dbReference type="NCBI Taxonomy" id="633"/>
    <lineage>
        <taxon>Bacteria</taxon>
        <taxon>Pseudomonadati</taxon>
        <taxon>Pseudomonadota</taxon>
        <taxon>Gammaproteobacteria</taxon>
        <taxon>Enterobacterales</taxon>
        <taxon>Yersiniaceae</taxon>
        <taxon>Yersinia</taxon>
    </lineage>
</organism>
<sequence>MRPPKLCQRLNRFLVLSAEKAAKSACK</sequence>
<gene>
    <name evidence="1" type="ORF">EGX47_15335</name>
</gene>
<dbReference type="Proteomes" id="UP000268669">
    <property type="component" value="Chromosome"/>
</dbReference>
<proteinExistence type="predicted"/>
<protein>
    <submittedName>
        <fullName evidence="1">Fur family transcriptional regulator</fullName>
    </submittedName>
</protein>
<name>A0ABM7AQ59_YERPU</name>
<evidence type="ECO:0000313" key="2">
    <source>
        <dbReference type="Proteomes" id="UP000268669"/>
    </source>
</evidence>
<accession>A0ABM7AQ59</accession>
<dbReference type="EMBL" id="CP033713">
    <property type="protein sequence ID" value="AYW94288.1"/>
    <property type="molecule type" value="Genomic_DNA"/>
</dbReference>
<keyword evidence="2" id="KW-1185">Reference proteome</keyword>